<dbReference type="PANTHER" id="PTHR32089">
    <property type="entry name" value="METHYL-ACCEPTING CHEMOTAXIS PROTEIN MCPB"/>
    <property type="match status" value="1"/>
</dbReference>
<dbReference type="EMBL" id="JASJEV010000001">
    <property type="protein sequence ID" value="MDJ1157210.1"/>
    <property type="molecule type" value="Genomic_DNA"/>
</dbReference>
<protein>
    <submittedName>
        <fullName evidence="6">Methyl-accepting chemotaxis protein</fullName>
    </submittedName>
</protein>
<dbReference type="Pfam" id="PF00015">
    <property type="entry name" value="MCPsignal"/>
    <property type="match status" value="1"/>
</dbReference>
<name>A0ABT7ADR5_9HYPH</name>
<dbReference type="CDD" id="cd06225">
    <property type="entry name" value="HAMP"/>
    <property type="match status" value="1"/>
</dbReference>
<dbReference type="SMART" id="SM00283">
    <property type="entry name" value="MA"/>
    <property type="match status" value="1"/>
</dbReference>
<dbReference type="InterPro" id="IPR004090">
    <property type="entry name" value="Chemotax_Me-accpt_rcpt"/>
</dbReference>
<dbReference type="InterPro" id="IPR003660">
    <property type="entry name" value="HAMP_dom"/>
</dbReference>
<comment type="similarity">
    <text evidence="2">Belongs to the methyl-accepting chemotaxis (MCP) protein family.</text>
</comment>
<comment type="caution">
    <text evidence="6">The sequence shown here is derived from an EMBL/GenBank/DDBJ whole genome shotgun (WGS) entry which is preliminary data.</text>
</comment>
<proteinExistence type="inferred from homology"/>
<organism evidence="6 7">
    <name type="scientific">Chelatococcus albus</name>
    <dbReference type="NCBI Taxonomy" id="3047466"/>
    <lineage>
        <taxon>Bacteria</taxon>
        <taxon>Pseudomonadati</taxon>
        <taxon>Pseudomonadota</taxon>
        <taxon>Alphaproteobacteria</taxon>
        <taxon>Hyphomicrobiales</taxon>
        <taxon>Chelatococcaceae</taxon>
        <taxon>Chelatococcus</taxon>
    </lineage>
</organism>
<dbReference type="SUPFAM" id="SSF58104">
    <property type="entry name" value="Methyl-accepting chemotaxis protein (MCP) signaling domain"/>
    <property type="match status" value="1"/>
</dbReference>
<reference evidence="6 7" key="1">
    <citation type="submission" date="2023-05" db="EMBL/GenBank/DDBJ databases">
        <title>Chelatococcus sp. nov., a moderately thermophilic bacterium isolated from hot spring microbial mat.</title>
        <authorList>
            <person name="Hu C.-J."/>
            <person name="Li W.-J."/>
        </authorList>
    </citation>
    <scope>NUCLEOTIDE SEQUENCE [LARGE SCALE GENOMIC DNA]</scope>
    <source>
        <strain evidence="6 7">SYSU G07232</strain>
    </source>
</reference>
<feature type="domain" description="HAMP" evidence="5">
    <location>
        <begin position="312"/>
        <end position="365"/>
    </location>
</feature>
<dbReference type="PROSITE" id="PS50111">
    <property type="entry name" value="CHEMOTAXIS_TRANSDUC_2"/>
    <property type="match status" value="1"/>
</dbReference>
<dbReference type="Gene3D" id="6.10.340.10">
    <property type="match status" value="1"/>
</dbReference>
<evidence type="ECO:0000313" key="6">
    <source>
        <dbReference type="EMBL" id="MDJ1157210.1"/>
    </source>
</evidence>
<evidence type="ECO:0000259" key="4">
    <source>
        <dbReference type="PROSITE" id="PS50111"/>
    </source>
</evidence>
<evidence type="ECO:0000259" key="5">
    <source>
        <dbReference type="PROSITE" id="PS50885"/>
    </source>
</evidence>
<keyword evidence="7" id="KW-1185">Reference proteome</keyword>
<dbReference type="PROSITE" id="PS50885">
    <property type="entry name" value="HAMP"/>
    <property type="match status" value="1"/>
</dbReference>
<dbReference type="PRINTS" id="PR00260">
    <property type="entry name" value="CHEMTRNSDUCR"/>
</dbReference>
<dbReference type="PANTHER" id="PTHR32089:SF112">
    <property type="entry name" value="LYSOZYME-LIKE PROTEIN-RELATED"/>
    <property type="match status" value="1"/>
</dbReference>
<dbReference type="SUPFAM" id="SSF158472">
    <property type="entry name" value="HAMP domain-like"/>
    <property type="match status" value="1"/>
</dbReference>
<feature type="domain" description="Methyl-accepting transducer" evidence="4">
    <location>
        <begin position="404"/>
        <end position="640"/>
    </location>
</feature>
<dbReference type="InterPro" id="IPR004089">
    <property type="entry name" value="MCPsignal_dom"/>
</dbReference>
<dbReference type="Pfam" id="PF00672">
    <property type="entry name" value="HAMP"/>
    <property type="match status" value="1"/>
</dbReference>
<dbReference type="Gene3D" id="1.10.287.950">
    <property type="entry name" value="Methyl-accepting chemotaxis protein"/>
    <property type="match status" value="1"/>
</dbReference>
<dbReference type="RefSeq" id="WP_283739177.1">
    <property type="nucleotide sequence ID" value="NZ_JASJEV010000001.1"/>
</dbReference>
<gene>
    <name evidence="6" type="ORF">QNA08_03015</name>
</gene>
<dbReference type="SMART" id="SM00304">
    <property type="entry name" value="HAMP"/>
    <property type="match status" value="3"/>
</dbReference>
<accession>A0ABT7ADR5</accession>
<evidence type="ECO:0000256" key="1">
    <source>
        <dbReference type="ARBA" id="ARBA00023224"/>
    </source>
</evidence>
<keyword evidence="1 3" id="KW-0807">Transducer</keyword>
<dbReference type="Proteomes" id="UP001321492">
    <property type="component" value="Unassembled WGS sequence"/>
</dbReference>
<evidence type="ECO:0000256" key="2">
    <source>
        <dbReference type="ARBA" id="ARBA00029447"/>
    </source>
</evidence>
<sequence>MLRSPTIGQRLACVFLIFLGPVLLLLHDLAETHQRDIRKMELERAGLHAAGALIEAEAGAHIRSRPAPDRQHALADALASLERTVAGLGTTETRSAAGERLRKTLAELRGKPASDAAAPALPAATFKELVDDTAAASGLALDPGVASRNTLDLLLSRIPKLIRKIPSLAEAASRATPEEAAALKRRLRTLGRHRGKLAATADLAQEFDEDSDGGFAPAIEAASRNVDRATGRFEEAVGAVLAARALDARELWNSHDALLGELASLAGTARMELGRQLDERISALIAARNRRVAFAGSLFAAALVLAGLALRRTVTQPLGALTSVVADFAEGRLDAGVPGTERRDELGAMARAMLVLRDNTLRRQELEAEIGRESDERRRRAELDALLVDFRASITTLLEAVGQATGAMDAAARSMQDAAAETTMRTSSATTSAEATAQCLVEVRDAAGNLARTITEIATHAEQSVGVASAALAEAQAAEDATRMLLQFADRIGNVVELIGSIAERTNLLALNATIEAARAGEAGRGFAVVAGEVKALAGQTQRATHEVQEEIATIQAAVQTLASRIEGIVDTISTIHGSANHIEERVRDQRRATGGIATAVSDAARSADAVRGTMTEMKAATDVAHEVSSSVLMASRELTNEAALLKQEIAAYFAKIGDLALSRHA</sequence>
<evidence type="ECO:0000313" key="7">
    <source>
        <dbReference type="Proteomes" id="UP001321492"/>
    </source>
</evidence>
<evidence type="ECO:0000256" key="3">
    <source>
        <dbReference type="PROSITE-ProRule" id="PRU00284"/>
    </source>
</evidence>